<dbReference type="AlphaFoldDB" id="A0A0R2NMX4"/>
<name>A0A0R2NMX4_9LACO</name>
<evidence type="ECO:0000313" key="1">
    <source>
        <dbReference type="EMBL" id="KRO27047.1"/>
    </source>
</evidence>
<accession>A0A0R2NMX4</accession>
<sequence length="183" mass="20777">MRKQIIIGSIVGVLVLGGAWAYVQHTHTSTPTKTTVTAKKVTKPKATKVKPLTVAELKRKPALEYSSIIYYAIYHSKIQRWQELSDFKRGWQVEIYGHGPKAKHLVRPDKNSTAADKNLAPNWFRISTDDKIFYDSLIVHSFKPDMTATTTLSKIVTQLNHDHAVKKVRAMPDNMVIIHHAHQ</sequence>
<keyword evidence="2" id="KW-1185">Reference proteome</keyword>
<comment type="caution">
    <text evidence="1">The sequence shown here is derived from an EMBL/GenBank/DDBJ whole genome shotgun (WGS) entry which is preliminary data.</text>
</comment>
<dbReference type="Proteomes" id="UP000050920">
    <property type="component" value="Unassembled WGS sequence"/>
</dbReference>
<protein>
    <submittedName>
        <fullName evidence="1">Uncharacterized protein</fullName>
    </submittedName>
</protein>
<gene>
    <name evidence="1" type="ORF">DY78_GL000398</name>
</gene>
<dbReference type="EMBL" id="AYGX02000093">
    <property type="protein sequence ID" value="KRO27047.1"/>
    <property type="molecule type" value="Genomic_DNA"/>
</dbReference>
<proteinExistence type="predicted"/>
<evidence type="ECO:0000313" key="2">
    <source>
        <dbReference type="Proteomes" id="UP000050920"/>
    </source>
</evidence>
<reference evidence="1 2" key="1">
    <citation type="journal article" date="2015" name="Genome Announc.">
        <title>Expanding the biotechnology potential of lactobacilli through comparative genomics of 213 strains and associated genera.</title>
        <authorList>
            <person name="Sun Z."/>
            <person name="Harris H.M."/>
            <person name="McCann A."/>
            <person name="Guo C."/>
            <person name="Argimon S."/>
            <person name="Zhang W."/>
            <person name="Yang X."/>
            <person name="Jeffery I.B."/>
            <person name="Cooney J.C."/>
            <person name="Kagawa T.F."/>
            <person name="Liu W."/>
            <person name="Song Y."/>
            <person name="Salvetti E."/>
            <person name="Wrobel A."/>
            <person name="Rasinkangas P."/>
            <person name="Parkhill J."/>
            <person name="Rea M.C."/>
            <person name="O'Sullivan O."/>
            <person name="Ritari J."/>
            <person name="Douillard F.P."/>
            <person name="Paul Ross R."/>
            <person name="Yang R."/>
            <person name="Briner A.E."/>
            <person name="Felis G.E."/>
            <person name="de Vos W.M."/>
            <person name="Barrangou R."/>
            <person name="Klaenhammer T.R."/>
            <person name="Caufield P.W."/>
            <person name="Cui Y."/>
            <person name="Zhang H."/>
            <person name="O'Toole P.W."/>
        </authorList>
    </citation>
    <scope>NUCLEOTIDE SEQUENCE [LARGE SCALE GENOMIC DNA]</scope>
    <source>
        <strain evidence="1 2">DSM 21115</strain>
    </source>
</reference>
<organism evidence="1 2">
    <name type="scientific">Lactiplantibacillus fabifermentans DSM 21115</name>
    <dbReference type="NCBI Taxonomy" id="1413187"/>
    <lineage>
        <taxon>Bacteria</taxon>
        <taxon>Bacillati</taxon>
        <taxon>Bacillota</taxon>
        <taxon>Bacilli</taxon>
        <taxon>Lactobacillales</taxon>
        <taxon>Lactobacillaceae</taxon>
        <taxon>Lactiplantibacillus</taxon>
    </lineage>
</organism>
<dbReference type="RefSeq" id="WP_024624246.1">
    <property type="nucleotide sequence ID" value="NZ_AYGX02000093.1"/>
</dbReference>